<feature type="compositionally biased region" description="Low complexity" evidence="1">
    <location>
        <begin position="1502"/>
        <end position="1516"/>
    </location>
</feature>
<feature type="region of interest" description="Disordered" evidence="1">
    <location>
        <begin position="1775"/>
        <end position="1796"/>
    </location>
</feature>
<feature type="compositionally biased region" description="Polar residues" evidence="1">
    <location>
        <begin position="1484"/>
        <end position="1501"/>
    </location>
</feature>
<feature type="compositionally biased region" description="Polar residues" evidence="1">
    <location>
        <begin position="201"/>
        <end position="215"/>
    </location>
</feature>
<reference evidence="3 4" key="1">
    <citation type="journal article" date="2010" name="Science">
        <title>Genomic comparison of the ants Camponotus floridanus and Harpegnathos saltator.</title>
        <authorList>
            <person name="Bonasio R."/>
            <person name="Zhang G."/>
            <person name="Ye C."/>
            <person name="Mutti N.S."/>
            <person name="Fang X."/>
            <person name="Qin N."/>
            <person name="Donahue G."/>
            <person name="Yang P."/>
            <person name="Li Q."/>
            <person name="Li C."/>
            <person name="Zhang P."/>
            <person name="Huang Z."/>
            <person name="Berger S.L."/>
            <person name="Reinberg D."/>
            <person name="Wang J."/>
            <person name="Liebig J."/>
        </authorList>
    </citation>
    <scope>NUCLEOTIDE SEQUENCE [LARGE SCALE GENOMIC DNA]</scope>
    <source>
        <strain evidence="4">C129</strain>
    </source>
</reference>
<organism evidence="4">
    <name type="scientific">Camponotus floridanus</name>
    <name type="common">Florida carpenter ant</name>
    <dbReference type="NCBI Taxonomy" id="104421"/>
    <lineage>
        <taxon>Eukaryota</taxon>
        <taxon>Metazoa</taxon>
        <taxon>Ecdysozoa</taxon>
        <taxon>Arthropoda</taxon>
        <taxon>Hexapoda</taxon>
        <taxon>Insecta</taxon>
        <taxon>Pterygota</taxon>
        <taxon>Neoptera</taxon>
        <taxon>Endopterygota</taxon>
        <taxon>Hymenoptera</taxon>
        <taxon>Apocrita</taxon>
        <taxon>Aculeata</taxon>
        <taxon>Formicoidea</taxon>
        <taxon>Formicidae</taxon>
        <taxon>Formicinae</taxon>
        <taxon>Camponotus</taxon>
    </lineage>
</organism>
<feature type="domain" description="BHLH" evidence="2">
    <location>
        <begin position="1"/>
        <end position="37"/>
    </location>
</feature>
<feature type="compositionally biased region" description="Basic and acidic residues" evidence="1">
    <location>
        <begin position="395"/>
        <end position="409"/>
    </location>
</feature>
<feature type="compositionally biased region" description="Low complexity" evidence="1">
    <location>
        <begin position="2065"/>
        <end position="2086"/>
    </location>
</feature>
<feature type="region of interest" description="Disordered" evidence="1">
    <location>
        <begin position="1361"/>
        <end position="1382"/>
    </location>
</feature>
<dbReference type="PROSITE" id="PS50888">
    <property type="entry name" value="BHLH"/>
    <property type="match status" value="1"/>
</dbReference>
<evidence type="ECO:0000259" key="2">
    <source>
        <dbReference type="PROSITE" id="PS50888"/>
    </source>
</evidence>
<evidence type="ECO:0000313" key="4">
    <source>
        <dbReference type="Proteomes" id="UP000000311"/>
    </source>
</evidence>
<feature type="compositionally biased region" description="Polar residues" evidence="1">
    <location>
        <begin position="1458"/>
        <end position="1470"/>
    </location>
</feature>
<dbReference type="Gene3D" id="4.10.280.10">
    <property type="entry name" value="Helix-loop-helix DNA-binding domain"/>
    <property type="match status" value="1"/>
</dbReference>
<feature type="region of interest" description="Disordered" evidence="1">
    <location>
        <begin position="191"/>
        <end position="247"/>
    </location>
</feature>
<feature type="compositionally biased region" description="Polar residues" evidence="1">
    <location>
        <begin position="1149"/>
        <end position="1228"/>
    </location>
</feature>
<dbReference type="Proteomes" id="UP000000311">
    <property type="component" value="Unassembled WGS sequence"/>
</dbReference>
<dbReference type="InterPro" id="IPR036638">
    <property type="entry name" value="HLH_DNA-bd_sf"/>
</dbReference>
<feature type="compositionally biased region" description="Basic and acidic residues" evidence="1">
    <location>
        <begin position="1783"/>
        <end position="1794"/>
    </location>
</feature>
<feature type="region of interest" description="Disordered" evidence="1">
    <location>
        <begin position="121"/>
        <end position="154"/>
    </location>
</feature>
<proteinExistence type="predicted"/>
<feature type="compositionally biased region" description="Basic and acidic residues" evidence="1">
    <location>
        <begin position="1471"/>
        <end position="1480"/>
    </location>
</feature>
<feature type="compositionally biased region" description="Low complexity" evidence="1">
    <location>
        <begin position="1595"/>
        <end position="1622"/>
    </location>
</feature>
<dbReference type="OrthoDB" id="60033at2759"/>
<dbReference type="SMART" id="SM00353">
    <property type="entry name" value="HLH"/>
    <property type="match status" value="1"/>
</dbReference>
<feature type="region of interest" description="Disordered" evidence="1">
    <location>
        <begin position="457"/>
        <end position="482"/>
    </location>
</feature>
<feature type="compositionally biased region" description="Basic residues" evidence="1">
    <location>
        <begin position="216"/>
        <end position="243"/>
    </location>
</feature>
<sequence>MNTYFKTLADLLPPHQEGRKLNKVDILIHATKYIKDLHSRTEELFSNRATEAHKEELIRLKKLVTQLMSRTQLLSTLLKEAGISIPTEPALEKISPLKWSNKINVDDIDKYFDKIEEKKTVGTKKKEKSVENKVPSKRKSVTSSASKKLSEETAVDKNVCNSIENQENRVNCTNSKNYNSDNTNSVAVAETGSKETEHCQNDSINGATATDNTINTKKKRVEKKIKSQKTLKKKSKRKDKKKAALPPAVSTVTNLTPNTLIFSDGKLMPLVAPMTSNIIVNTQQAPTNPIILSSTQQNQMIVMQPLANRVQNSVVSICNHALINTVQKVTLNTLPAAIHANMVVDSHSSVSNVKNIINATKIGGHKGILPKSKDTTKTTMTYKMPIPAIHKEKLEKPKDSAKKELEVKKSCKNHSKNSKSVLNTPEVIEENIERKSSKENTIKVQEDVTTVRKAALKRTLSAESDSANEPEDKKRKNTNSEINTAQPIISKASDFNITCKSIESLKYVIEKIGEDIPNKHVTTSNEKESGVTESNDAIMEVANDASHENTSKTDKMINIVETNCLDMDKETTDTVTSRTVSDKFPNELHETDTADQSSNNFNMSIDNIAEKNDENTENLGAKSTLTDIDVAEKAVGSNESKNECNLGKRFDNLLRATTAKEKQQTQCDTMCTADSNKIILNLDTNTTTTMKSDASANDEMSKSLSYTSENTFVPISNRTDGLHSDLSNDIFASLQVPSSSHNSESISPTAAFLMSFPLVSSLNGKTEVLDEEMKEDFKYHSQTPPMLLQIGTIEPNSFKIKTSSPSHAIAEKRLKASCEEKSVASTNTGIIAPVECSTTKSLPKVMSEETLREPYKIVQTVLTSSLEKPVTTTNAFFSHSSVSFSAVDSSCISSSLAASQSRSSQLMTTNALNNVNVVSSQTSQVNISASTDKSDIMNCVTQETTNRNSDIAYSGAPNFLPNYSTVNNSVGTSQQTPSLSVYKDAMTTTQNPNSTSVVSRIETTDSSQNLLDTRLDCATVTTNSSSTTLRSFQVDYSDQGKDKGSQSSSHVTYPSHNKVALIDSGGIVSDHRVDYNNQIDRSLPATSLPNYSATTKECPLPTFPSQDMQPMYNQSKDNHVLLDLNDSQQTFDVHKKQEHIIASSHNNYAQTKTMSQKDSITYTNGETNETTSASSRNQDYITKTVNQENPFQRNYNKLSKSTDTSDNPNQTDQKTKLNSMLSSKSQEQQQRHNHIRDSTYVPAKKVDVDSFVQSFQYDVKETMSNSSERTNVLNTNDTHNNYVSYTNNKNSKKTNAVASTNAMANSKLTAVQQNIVPRYSQHTSSNYEQNTMTENHAKSTTTVAHNSSNFSILSWTTFSPVSGSGGGGSNNNNHNNNNNLMHFEQVQPHPNDNTEAKAICESYNYVPLHKENTNFSNQVLINDDYPTVSTGIDKLRQGKIEPQKQSFVDTSKTRNDPSKQQNRMQSQQTDNDYKFGDGNKSKNKYSMDSDYNMQNEYSTGMSQQQSQQHGSKNHQSLSSKQEKMIYTYEPHNFDLAESNVQMKYSIEAYTGTNFKYAEKTTQQPSQHKYQTLVQGQISVLPHDNGSYNSSDVKHNQQQQQQQQQQSHSGNNNSGSKSKSNQHPQHAVKAPVNWMMTPEVKHNSASIADILPPIGKELEFCQNNLFTQTSTYNQSTPNQFYNNYDAAAAHSFPNLPVLQSDPKRSTETFYSEEQPFPWSPTKNSVHNSVEHVIGQSSIKCIDQHIVPSSLQSLVSDLDLSANLTEKQNFLFATATPSSRISTEQGKDTSIKEKETNNVSGRDLHAILNTQNAQHSASTFLSVSQLVEHEKAEKNHQQHHQHHHPHQHSQQQQQQQARKHQRKSNTSPRTTSKRQMDIRKSTTTNDNLHQRHEEQKSSGPVFTEQNYQPQQQQKYQQNNVHWRSRNCKSNYTAEALIGTSVHDAGSHHQDKHASIKFTTNYPQNKFQNGLSAAAAMDATVMPINYFSSAPPPDDGAAAGYGQSVVNQNFNTYAYSSNSANSIYPTGNFITSISTNTSNSYMGMQLHDNTADYVQETNSFLLPNMGGTSSSSTANTSSANTISTSTNANGKNPQHYGKHPNCDKRSYSTAAKKGKRKSAIEAGPMQNLAEFPLSGINSPLEDYHHHSATFLAPPPPPPPHANPLYQNHPQTNVYAKTVNGLPPPPPSAMSAQGAATSFSMNSNMVRGGIVSSNPMAMPHHPSGGTSLTNFNLTTIFPEMNDKVTGYKSSNGIPSGLSQTASNQTATYTQRTNYPSNSLCHLPQPCL</sequence>
<evidence type="ECO:0000256" key="1">
    <source>
        <dbReference type="SAM" id="MobiDB-lite"/>
    </source>
</evidence>
<evidence type="ECO:0000313" key="3">
    <source>
        <dbReference type="EMBL" id="EFN62408.1"/>
    </source>
</evidence>
<feature type="region of interest" description="Disordered" evidence="1">
    <location>
        <begin position="1580"/>
        <end position="1625"/>
    </location>
</feature>
<feature type="region of interest" description="Disordered" evidence="1">
    <location>
        <begin position="1827"/>
        <end position="1918"/>
    </location>
</feature>
<dbReference type="Pfam" id="PF00010">
    <property type="entry name" value="HLH"/>
    <property type="match status" value="1"/>
</dbReference>
<accession>E2AVY6</accession>
<dbReference type="InParanoid" id="E2AVY6"/>
<protein>
    <recommendedName>
        <fullName evidence="2">BHLH domain-containing protein</fullName>
    </recommendedName>
</protein>
<gene>
    <name evidence="3" type="ORF">EAG_01598</name>
</gene>
<dbReference type="SUPFAM" id="SSF47459">
    <property type="entry name" value="HLH, helix-loop-helix DNA-binding domain"/>
    <property type="match status" value="1"/>
</dbReference>
<feature type="region of interest" description="Disordered" evidence="1">
    <location>
        <begin position="395"/>
        <end position="421"/>
    </location>
</feature>
<feature type="compositionally biased region" description="Low complexity" evidence="1">
    <location>
        <begin position="1370"/>
        <end position="1379"/>
    </location>
</feature>
<feature type="region of interest" description="Disordered" evidence="1">
    <location>
        <begin position="1434"/>
        <end position="1519"/>
    </location>
</feature>
<name>E2AVY6_CAMFO</name>
<keyword evidence="4" id="KW-1185">Reference proteome</keyword>
<feature type="region of interest" description="Disordered" evidence="1">
    <location>
        <begin position="2063"/>
        <end position="2117"/>
    </location>
</feature>
<feature type="region of interest" description="Disordered" evidence="1">
    <location>
        <begin position="1149"/>
        <end position="1236"/>
    </location>
</feature>
<dbReference type="EMBL" id="GL443213">
    <property type="protein sequence ID" value="EFN62408.1"/>
    <property type="molecule type" value="Genomic_DNA"/>
</dbReference>
<feature type="compositionally biased region" description="Basic residues" evidence="1">
    <location>
        <begin position="1835"/>
        <end position="1845"/>
    </location>
</feature>
<feature type="compositionally biased region" description="Low complexity" evidence="1">
    <location>
        <begin position="1903"/>
        <end position="1917"/>
    </location>
</feature>
<dbReference type="OMA" id="MNAYFKT"/>
<dbReference type="GO" id="GO:0046983">
    <property type="term" value="F:protein dimerization activity"/>
    <property type="evidence" value="ECO:0007669"/>
    <property type="project" value="InterPro"/>
</dbReference>
<dbReference type="InterPro" id="IPR011598">
    <property type="entry name" value="bHLH_dom"/>
</dbReference>